<feature type="transmembrane region" description="Helical" evidence="1">
    <location>
        <begin position="12"/>
        <end position="32"/>
    </location>
</feature>
<dbReference type="Proteomes" id="UP001595773">
    <property type="component" value="Unassembled WGS sequence"/>
</dbReference>
<keyword evidence="1" id="KW-1133">Transmembrane helix</keyword>
<dbReference type="EMBL" id="JBHSCQ010000022">
    <property type="protein sequence ID" value="MFC4266792.1"/>
    <property type="molecule type" value="Genomic_DNA"/>
</dbReference>
<organism evidence="2 3">
    <name type="scientific">Arthrobacter cryoconiti</name>
    <dbReference type="NCBI Taxonomy" id="748907"/>
    <lineage>
        <taxon>Bacteria</taxon>
        <taxon>Bacillati</taxon>
        <taxon>Actinomycetota</taxon>
        <taxon>Actinomycetes</taxon>
        <taxon>Micrococcales</taxon>
        <taxon>Micrococcaceae</taxon>
        <taxon>Arthrobacter</taxon>
    </lineage>
</organism>
<sequence length="74" mass="8089">MSNGKYRPENNLTQSIVLFVIFFALFVGGIYAMSFWSLESAAHAFVPGCIAFGLIFLSLVIPLTWIGRSNSAGE</sequence>
<evidence type="ECO:0000313" key="2">
    <source>
        <dbReference type="EMBL" id="MFC4266792.1"/>
    </source>
</evidence>
<feature type="transmembrane region" description="Helical" evidence="1">
    <location>
        <begin position="44"/>
        <end position="66"/>
    </location>
</feature>
<comment type="caution">
    <text evidence="2">The sequence shown here is derived from an EMBL/GenBank/DDBJ whole genome shotgun (WGS) entry which is preliminary data.</text>
</comment>
<protein>
    <submittedName>
        <fullName evidence="2">Uncharacterized protein</fullName>
    </submittedName>
</protein>
<evidence type="ECO:0000256" key="1">
    <source>
        <dbReference type="SAM" id="Phobius"/>
    </source>
</evidence>
<name>A0ABV8R451_9MICC</name>
<gene>
    <name evidence="2" type="ORF">ACFOW9_14375</name>
</gene>
<keyword evidence="3" id="KW-1185">Reference proteome</keyword>
<keyword evidence="1" id="KW-0812">Transmembrane</keyword>
<keyword evidence="1" id="KW-0472">Membrane</keyword>
<proteinExistence type="predicted"/>
<accession>A0ABV8R451</accession>
<evidence type="ECO:0000313" key="3">
    <source>
        <dbReference type="Proteomes" id="UP001595773"/>
    </source>
</evidence>
<reference evidence="3" key="1">
    <citation type="journal article" date="2019" name="Int. J. Syst. Evol. Microbiol.">
        <title>The Global Catalogue of Microorganisms (GCM) 10K type strain sequencing project: providing services to taxonomists for standard genome sequencing and annotation.</title>
        <authorList>
            <consortium name="The Broad Institute Genomics Platform"/>
            <consortium name="The Broad Institute Genome Sequencing Center for Infectious Disease"/>
            <person name="Wu L."/>
            <person name="Ma J."/>
        </authorList>
    </citation>
    <scope>NUCLEOTIDE SEQUENCE [LARGE SCALE GENOMIC DNA]</scope>
    <source>
        <strain evidence="3">CGMCC 1.10698</strain>
    </source>
</reference>
<dbReference type="RefSeq" id="WP_230065976.1">
    <property type="nucleotide sequence ID" value="NZ_BAABLL010000010.1"/>
</dbReference>